<gene>
    <name evidence="10 13" type="primary">rsgA</name>
    <name evidence="13" type="ORF">HUG20_12110</name>
</gene>
<keyword evidence="8 10" id="KW-0694">RNA-binding</keyword>
<evidence type="ECO:0000256" key="2">
    <source>
        <dbReference type="ARBA" id="ARBA00022517"/>
    </source>
</evidence>
<dbReference type="InterPro" id="IPR027417">
    <property type="entry name" value="P-loop_NTPase"/>
</dbReference>
<dbReference type="NCBIfam" id="TIGR00157">
    <property type="entry name" value="ribosome small subunit-dependent GTPase A"/>
    <property type="match status" value="1"/>
</dbReference>
<dbReference type="Gene3D" id="2.40.50.140">
    <property type="entry name" value="Nucleic acid-binding proteins"/>
    <property type="match status" value="1"/>
</dbReference>
<evidence type="ECO:0000256" key="5">
    <source>
        <dbReference type="ARBA" id="ARBA00022741"/>
    </source>
</evidence>
<evidence type="ECO:0000259" key="11">
    <source>
        <dbReference type="PROSITE" id="PS50936"/>
    </source>
</evidence>
<dbReference type="CDD" id="cd01854">
    <property type="entry name" value="YjeQ_EngC"/>
    <property type="match status" value="1"/>
</dbReference>
<feature type="domain" description="EngC GTPase" evidence="11">
    <location>
        <begin position="67"/>
        <end position="216"/>
    </location>
</feature>
<protein>
    <recommendedName>
        <fullName evidence="10">Small ribosomal subunit biogenesis GTPase RsgA</fullName>
        <ecNumber evidence="10">3.6.1.-</ecNumber>
    </recommendedName>
</protein>
<feature type="binding site" evidence="10">
    <location>
        <begin position="161"/>
        <end position="169"/>
    </location>
    <ligand>
        <name>GTP</name>
        <dbReference type="ChEBI" id="CHEBI:37565"/>
    </ligand>
</feature>
<keyword evidence="4 10" id="KW-0699">rRNA-binding</keyword>
<dbReference type="RefSeq" id="WP_200084940.1">
    <property type="nucleotide sequence ID" value="NZ_CP054706.1"/>
</dbReference>
<feature type="binding site" evidence="10">
    <location>
        <begin position="107"/>
        <end position="110"/>
    </location>
    <ligand>
        <name>GTP</name>
        <dbReference type="ChEBI" id="CHEBI:37565"/>
    </ligand>
</feature>
<dbReference type="PROSITE" id="PS51721">
    <property type="entry name" value="G_CP"/>
    <property type="match status" value="1"/>
</dbReference>
<feature type="binding site" evidence="10">
    <location>
        <position position="242"/>
    </location>
    <ligand>
        <name>Zn(2+)</name>
        <dbReference type="ChEBI" id="CHEBI:29105"/>
    </ligand>
</feature>
<dbReference type="Gene3D" id="3.40.50.300">
    <property type="entry name" value="P-loop containing nucleotide triphosphate hydrolases"/>
    <property type="match status" value="1"/>
</dbReference>
<comment type="cofactor">
    <cofactor evidence="10">
        <name>Zn(2+)</name>
        <dbReference type="ChEBI" id="CHEBI:29105"/>
    </cofactor>
    <text evidence="10">Binds 1 zinc ion per subunit.</text>
</comment>
<feature type="binding site" evidence="10">
    <location>
        <position position="247"/>
    </location>
    <ligand>
        <name>Zn(2+)</name>
        <dbReference type="ChEBI" id="CHEBI:29105"/>
    </ligand>
</feature>
<comment type="function">
    <text evidence="10">One of several proteins that assist in the late maturation steps of the functional core of the 30S ribosomal subunit. Helps release RbfA from mature subunits. May play a role in the assembly of ribosomal proteins into the subunit. Circularly permuted GTPase that catalyzes slow GTP hydrolysis, GTPase activity is stimulated by the 30S ribosomal subunit.</text>
</comment>
<dbReference type="GO" id="GO:0003924">
    <property type="term" value="F:GTPase activity"/>
    <property type="evidence" value="ECO:0007669"/>
    <property type="project" value="UniProtKB-UniRule"/>
</dbReference>
<proteinExistence type="inferred from homology"/>
<keyword evidence="3 10" id="KW-0479">Metal-binding</keyword>
<dbReference type="EMBL" id="CP054706">
    <property type="protein sequence ID" value="QQK80571.1"/>
    <property type="molecule type" value="Genomic_DNA"/>
</dbReference>
<dbReference type="InterPro" id="IPR010914">
    <property type="entry name" value="RsgA_GTPase_dom"/>
</dbReference>
<dbReference type="AlphaFoldDB" id="A0A7T6ZBW6"/>
<keyword evidence="1 10" id="KW-0963">Cytoplasm</keyword>
<evidence type="ECO:0000256" key="7">
    <source>
        <dbReference type="ARBA" id="ARBA00022833"/>
    </source>
</evidence>
<name>A0A7T6ZBW6_9BACI</name>
<feature type="domain" description="CP-type G" evidence="12">
    <location>
        <begin position="58"/>
        <end position="218"/>
    </location>
</feature>
<evidence type="ECO:0000313" key="14">
    <source>
        <dbReference type="Proteomes" id="UP000595349"/>
    </source>
</evidence>
<sequence length="287" mass="32368">MYEGQIVKSVGGFYDVKSETSVFRCRARGLFRKQKIKPLVGDYVTFADDYITAVHPRTNMLHRPPMANIDQVILVFSITKPAFSGYLLDRILVHVEAMNVDAVLVVTKNDIASGEEYKVFYEYQRVYEDVGYPVIVPIDNDELLRQRLLPYFQDRVSVLAGPSGVGKSTLLNRLSPDLALETGDISDHLERGKHTTRHVELLNVGGGSVADTPGFSSLDFTGIEMELVQDCFPEISAARMDCKYRGCTHRKEDGCAVKAAVEREGIAGSRYAHYRHFFNEVEESRRY</sequence>
<evidence type="ECO:0000313" key="13">
    <source>
        <dbReference type="EMBL" id="QQK80571.1"/>
    </source>
</evidence>
<dbReference type="PROSITE" id="PS50936">
    <property type="entry name" value="ENGC_GTPASE"/>
    <property type="match status" value="1"/>
</dbReference>
<organism evidence="13 14">
    <name type="scientific">Salicibibacter cibi</name>
    <dbReference type="NCBI Taxonomy" id="2743001"/>
    <lineage>
        <taxon>Bacteria</taxon>
        <taxon>Bacillati</taxon>
        <taxon>Bacillota</taxon>
        <taxon>Bacilli</taxon>
        <taxon>Bacillales</taxon>
        <taxon>Bacillaceae</taxon>
        <taxon>Salicibibacter</taxon>
    </lineage>
</organism>
<evidence type="ECO:0000256" key="1">
    <source>
        <dbReference type="ARBA" id="ARBA00022490"/>
    </source>
</evidence>
<dbReference type="EC" id="3.6.1.-" evidence="10"/>
<keyword evidence="2 10" id="KW-0690">Ribosome biogenesis</keyword>
<comment type="similarity">
    <text evidence="10">Belongs to the TRAFAC class YlqF/YawG GTPase family. RsgA subfamily.</text>
</comment>
<keyword evidence="7 10" id="KW-0862">Zinc</keyword>
<dbReference type="Pfam" id="PF03193">
    <property type="entry name" value="RsgA_GTPase"/>
    <property type="match status" value="1"/>
</dbReference>
<dbReference type="PANTHER" id="PTHR32120">
    <property type="entry name" value="SMALL RIBOSOMAL SUBUNIT BIOGENESIS GTPASE RSGA"/>
    <property type="match status" value="1"/>
</dbReference>
<keyword evidence="6 10" id="KW-0378">Hydrolase</keyword>
<dbReference type="GO" id="GO:0046872">
    <property type="term" value="F:metal ion binding"/>
    <property type="evidence" value="ECO:0007669"/>
    <property type="project" value="UniProtKB-KW"/>
</dbReference>
<dbReference type="KEGG" id="scib:HUG20_12110"/>
<dbReference type="InterPro" id="IPR012340">
    <property type="entry name" value="NA-bd_OB-fold"/>
</dbReference>
<comment type="subcellular location">
    <subcellularLocation>
        <location evidence="10">Cytoplasm</location>
    </subcellularLocation>
</comment>
<keyword evidence="5 10" id="KW-0547">Nucleotide-binding</keyword>
<dbReference type="InterPro" id="IPR030378">
    <property type="entry name" value="G_CP_dom"/>
</dbReference>
<dbReference type="HAMAP" id="MF_01820">
    <property type="entry name" value="GTPase_RsgA"/>
    <property type="match status" value="1"/>
</dbReference>
<feature type="binding site" evidence="10">
    <location>
        <position position="255"/>
    </location>
    <ligand>
        <name>Zn(2+)</name>
        <dbReference type="ChEBI" id="CHEBI:29105"/>
    </ligand>
</feature>
<dbReference type="InterPro" id="IPR031944">
    <property type="entry name" value="RsgA_N"/>
</dbReference>
<dbReference type="CDD" id="cd04466">
    <property type="entry name" value="S1_YloQ_GTPase"/>
    <property type="match status" value="1"/>
</dbReference>
<dbReference type="InterPro" id="IPR004881">
    <property type="entry name" value="Ribosome_biogen_GTPase_RsgA"/>
</dbReference>
<dbReference type="SUPFAM" id="SSF52540">
    <property type="entry name" value="P-loop containing nucleoside triphosphate hydrolases"/>
    <property type="match status" value="1"/>
</dbReference>
<keyword evidence="9 10" id="KW-0342">GTP-binding</keyword>
<dbReference type="GO" id="GO:0005525">
    <property type="term" value="F:GTP binding"/>
    <property type="evidence" value="ECO:0007669"/>
    <property type="project" value="UniProtKB-UniRule"/>
</dbReference>
<reference evidence="13 14" key="1">
    <citation type="submission" date="2020-06" db="EMBL/GenBank/DDBJ databases">
        <title>Genomic analysis of Salicibibacter sp. NKC21-4.</title>
        <authorList>
            <person name="Oh Y.J."/>
        </authorList>
    </citation>
    <scope>NUCLEOTIDE SEQUENCE [LARGE SCALE GENOMIC DNA]</scope>
    <source>
        <strain evidence="13 14">NKC21-4</strain>
    </source>
</reference>
<evidence type="ECO:0000256" key="9">
    <source>
        <dbReference type="ARBA" id="ARBA00023134"/>
    </source>
</evidence>
<dbReference type="GO" id="GO:0019843">
    <property type="term" value="F:rRNA binding"/>
    <property type="evidence" value="ECO:0007669"/>
    <property type="project" value="UniProtKB-KW"/>
</dbReference>
<accession>A0A7T6ZBW6</accession>
<evidence type="ECO:0000256" key="10">
    <source>
        <dbReference type="HAMAP-Rule" id="MF_01820"/>
    </source>
</evidence>
<keyword evidence="14" id="KW-1185">Reference proteome</keyword>
<evidence type="ECO:0000259" key="12">
    <source>
        <dbReference type="PROSITE" id="PS51721"/>
    </source>
</evidence>
<feature type="binding site" evidence="10">
    <location>
        <position position="249"/>
    </location>
    <ligand>
        <name>Zn(2+)</name>
        <dbReference type="ChEBI" id="CHEBI:29105"/>
    </ligand>
</feature>
<dbReference type="Pfam" id="PF16745">
    <property type="entry name" value="RsgA_N"/>
    <property type="match status" value="1"/>
</dbReference>
<evidence type="ECO:0000256" key="6">
    <source>
        <dbReference type="ARBA" id="ARBA00022801"/>
    </source>
</evidence>
<dbReference type="PANTHER" id="PTHR32120:SF11">
    <property type="entry name" value="SMALL RIBOSOMAL SUBUNIT BIOGENESIS GTPASE RSGA 1, MITOCHONDRIAL-RELATED"/>
    <property type="match status" value="1"/>
</dbReference>
<evidence type="ECO:0000256" key="4">
    <source>
        <dbReference type="ARBA" id="ARBA00022730"/>
    </source>
</evidence>
<dbReference type="Proteomes" id="UP000595349">
    <property type="component" value="Chromosome"/>
</dbReference>
<dbReference type="GO" id="GO:0042274">
    <property type="term" value="P:ribosomal small subunit biogenesis"/>
    <property type="evidence" value="ECO:0007669"/>
    <property type="project" value="UniProtKB-UniRule"/>
</dbReference>
<dbReference type="GO" id="GO:0005737">
    <property type="term" value="C:cytoplasm"/>
    <property type="evidence" value="ECO:0007669"/>
    <property type="project" value="UniProtKB-SubCell"/>
</dbReference>
<dbReference type="Gene3D" id="1.10.40.50">
    <property type="entry name" value="Probable gtpase engc, domain 3"/>
    <property type="match status" value="1"/>
</dbReference>
<evidence type="ECO:0000256" key="8">
    <source>
        <dbReference type="ARBA" id="ARBA00022884"/>
    </source>
</evidence>
<comment type="subunit">
    <text evidence="10">Monomer. Associates with 30S ribosomal subunit, binds 16S rRNA.</text>
</comment>
<dbReference type="SUPFAM" id="SSF50249">
    <property type="entry name" value="Nucleic acid-binding proteins"/>
    <property type="match status" value="1"/>
</dbReference>
<evidence type="ECO:0000256" key="3">
    <source>
        <dbReference type="ARBA" id="ARBA00022723"/>
    </source>
</evidence>